<organism evidence="1 2">
    <name type="scientific">Thiomicrospira aerophila AL3</name>
    <dbReference type="NCBI Taxonomy" id="717772"/>
    <lineage>
        <taxon>Bacteria</taxon>
        <taxon>Pseudomonadati</taxon>
        <taxon>Pseudomonadota</taxon>
        <taxon>Gammaproteobacteria</taxon>
        <taxon>Thiotrichales</taxon>
        <taxon>Piscirickettsiaceae</taxon>
        <taxon>Thiomicrospira</taxon>
    </lineage>
</organism>
<dbReference type="eggNOG" id="ENOG5031IC3">
    <property type="taxonomic scope" value="Bacteria"/>
</dbReference>
<dbReference type="InParanoid" id="W0DVC8"/>
<gene>
    <name evidence="1" type="ORF">THIAE_02630</name>
</gene>
<name>W0DVC8_9GAMM</name>
<proteinExistence type="predicted"/>
<reference evidence="1 2" key="1">
    <citation type="submission" date="2013-12" db="EMBL/GenBank/DDBJ databases">
        <authorList>
            <consortium name="DOE Joint Genome Institute"/>
            <person name="Kappler U."/>
            <person name="Huntemann M."/>
            <person name="Han J."/>
            <person name="Chen A."/>
            <person name="Kyrpides N."/>
            <person name="Mavromatis K."/>
            <person name="Markowitz V."/>
            <person name="Palaniappan K."/>
            <person name="Ivanova N."/>
            <person name="Schaumberg A."/>
            <person name="Pati A."/>
            <person name="Liolios K."/>
            <person name="Nordberg H.P."/>
            <person name="Cantor M.N."/>
            <person name="Hua S.X."/>
            <person name="Woyke T."/>
        </authorList>
    </citation>
    <scope>NUCLEOTIDE SEQUENCE [LARGE SCALE GENOMIC DNA]</scope>
    <source>
        <strain evidence="2">AL2</strain>
    </source>
</reference>
<dbReference type="STRING" id="717772.THIAE_02630"/>
<evidence type="ECO:0000313" key="1">
    <source>
        <dbReference type="EMBL" id="AHF00821.1"/>
    </source>
</evidence>
<dbReference type="AlphaFoldDB" id="W0DVC8"/>
<evidence type="ECO:0000313" key="2">
    <source>
        <dbReference type="Proteomes" id="UP000005380"/>
    </source>
</evidence>
<dbReference type="EMBL" id="CP007030">
    <property type="protein sequence ID" value="AHF00821.1"/>
    <property type="molecule type" value="Genomic_DNA"/>
</dbReference>
<keyword evidence="2" id="KW-1185">Reference proteome</keyword>
<dbReference type="Pfam" id="PF11215">
    <property type="entry name" value="DUF3010"/>
    <property type="match status" value="1"/>
</dbReference>
<accession>W0DVC8</accession>
<dbReference type="KEGG" id="tao:THIAE_02630"/>
<evidence type="ECO:0008006" key="3">
    <source>
        <dbReference type="Google" id="ProtNLM"/>
    </source>
</evidence>
<protein>
    <recommendedName>
        <fullName evidence="3">DUF3010 domain-containing protein</fullName>
    </recommendedName>
</protein>
<sequence>MLVCGVDLSGNDAIVSLLKFEQGVFHLPACRTTRVSCTNPDSREALVYFQKTFAKLVEDYKVDQVVIRARMKKGKFAGGANGFILEGVLQVIPDIKVSLLTATEQKAAIKQYGMPMSFAETGLKKFQEPAFMTALGYVVGQLA</sequence>
<dbReference type="RefSeq" id="WP_006459947.1">
    <property type="nucleotide sequence ID" value="NZ_CP007030.1"/>
</dbReference>
<dbReference type="InterPro" id="IPR021378">
    <property type="entry name" value="DUF3010"/>
</dbReference>
<dbReference type="HOGENOM" id="CLU_152622_0_0_6"/>
<dbReference type="Proteomes" id="UP000005380">
    <property type="component" value="Chromosome"/>
</dbReference>
<dbReference type="OrthoDB" id="6214536at2"/>